<reference evidence="1" key="1">
    <citation type="journal article" date="2023" name="G3 (Bethesda)">
        <title>A reference genome for the long-term kleptoplast-retaining sea slug Elysia crispata morphotype clarki.</title>
        <authorList>
            <person name="Eastman K.E."/>
            <person name="Pendleton A.L."/>
            <person name="Shaikh M.A."/>
            <person name="Suttiyut T."/>
            <person name="Ogas R."/>
            <person name="Tomko P."/>
            <person name="Gavelis G."/>
            <person name="Widhalm J.R."/>
            <person name="Wisecaver J.H."/>
        </authorList>
    </citation>
    <scope>NUCLEOTIDE SEQUENCE</scope>
    <source>
        <strain evidence="1">ECLA1</strain>
    </source>
</reference>
<organism evidence="1 2">
    <name type="scientific">Elysia crispata</name>
    <name type="common">lettuce slug</name>
    <dbReference type="NCBI Taxonomy" id="231223"/>
    <lineage>
        <taxon>Eukaryota</taxon>
        <taxon>Metazoa</taxon>
        <taxon>Spiralia</taxon>
        <taxon>Lophotrochozoa</taxon>
        <taxon>Mollusca</taxon>
        <taxon>Gastropoda</taxon>
        <taxon>Heterobranchia</taxon>
        <taxon>Euthyneura</taxon>
        <taxon>Panpulmonata</taxon>
        <taxon>Sacoglossa</taxon>
        <taxon>Placobranchoidea</taxon>
        <taxon>Plakobranchidae</taxon>
        <taxon>Elysia</taxon>
    </lineage>
</organism>
<dbReference type="AlphaFoldDB" id="A0AAE0XEQ9"/>
<sequence length="85" mass="9438">MKPASFWSWSPVKEERGDRVPSAMAAAAGVAAEDGTDTPGRKHVTISKQWFLIGSKLGHFKFLHRFLRPGRSPQYKVKTIKATLA</sequence>
<keyword evidence="2" id="KW-1185">Reference proteome</keyword>
<dbReference type="EMBL" id="JAWDGP010008090">
    <property type="protein sequence ID" value="KAK3691544.1"/>
    <property type="molecule type" value="Genomic_DNA"/>
</dbReference>
<evidence type="ECO:0000313" key="2">
    <source>
        <dbReference type="Proteomes" id="UP001283361"/>
    </source>
</evidence>
<accession>A0AAE0XEQ9</accession>
<proteinExistence type="predicted"/>
<evidence type="ECO:0000313" key="1">
    <source>
        <dbReference type="EMBL" id="KAK3691544.1"/>
    </source>
</evidence>
<protein>
    <submittedName>
        <fullName evidence="1">Uncharacterized protein</fullName>
    </submittedName>
</protein>
<comment type="caution">
    <text evidence="1">The sequence shown here is derived from an EMBL/GenBank/DDBJ whole genome shotgun (WGS) entry which is preliminary data.</text>
</comment>
<gene>
    <name evidence="1" type="ORF">RRG08_011746</name>
</gene>
<dbReference type="Proteomes" id="UP001283361">
    <property type="component" value="Unassembled WGS sequence"/>
</dbReference>
<name>A0AAE0XEQ9_9GAST</name>